<evidence type="ECO:0000259" key="2">
    <source>
        <dbReference type="Pfam" id="PF01412"/>
    </source>
</evidence>
<organism evidence="3 4">
    <name type="scientific">Rehmannia glutinosa</name>
    <name type="common">Chinese foxglove</name>
    <dbReference type="NCBI Taxonomy" id="99300"/>
    <lineage>
        <taxon>Eukaryota</taxon>
        <taxon>Viridiplantae</taxon>
        <taxon>Streptophyta</taxon>
        <taxon>Embryophyta</taxon>
        <taxon>Tracheophyta</taxon>
        <taxon>Spermatophyta</taxon>
        <taxon>Magnoliopsida</taxon>
        <taxon>eudicotyledons</taxon>
        <taxon>Gunneridae</taxon>
        <taxon>Pentapetalae</taxon>
        <taxon>asterids</taxon>
        <taxon>lamiids</taxon>
        <taxon>Lamiales</taxon>
        <taxon>Orobanchaceae</taxon>
        <taxon>Rehmannieae</taxon>
        <taxon>Rehmannia</taxon>
    </lineage>
</organism>
<evidence type="ECO:0000256" key="1">
    <source>
        <dbReference type="SAM" id="MobiDB-lite"/>
    </source>
</evidence>
<dbReference type="Pfam" id="PF01412">
    <property type="entry name" value="ArfGap"/>
    <property type="match status" value="1"/>
</dbReference>
<dbReference type="InterPro" id="IPR044820">
    <property type="entry name" value="AGD14-like"/>
</dbReference>
<feature type="region of interest" description="Disordered" evidence="1">
    <location>
        <begin position="365"/>
        <end position="387"/>
    </location>
</feature>
<accession>A0ABR0XIN3</accession>
<dbReference type="EMBL" id="JABTTQ020000004">
    <property type="protein sequence ID" value="KAK6159007.1"/>
    <property type="molecule type" value="Genomic_DNA"/>
</dbReference>
<evidence type="ECO:0000313" key="3">
    <source>
        <dbReference type="EMBL" id="KAK6159007.1"/>
    </source>
</evidence>
<reference evidence="3 4" key="1">
    <citation type="journal article" date="2021" name="Comput. Struct. Biotechnol. J.">
        <title>De novo genome assembly of the potent medicinal plant Rehmannia glutinosa using nanopore technology.</title>
        <authorList>
            <person name="Ma L."/>
            <person name="Dong C."/>
            <person name="Song C."/>
            <person name="Wang X."/>
            <person name="Zheng X."/>
            <person name="Niu Y."/>
            <person name="Chen S."/>
            <person name="Feng W."/>
        </authorList>
    </citation>
    <scope>NUCLEOTIDE SEQUENCE [LARGE SCALE GENOMIC DNA]</scope>
    <source>
        <strain evidence="3">DH-2019</strain>
    </source>
</reference>
<feature type="compositionally biased region" description="Low complexity" evidence="1">
    <location>
        <begin position="109"/>
        <end position="118"/>
    </location>
</feature>
<sequence>MSGSVCYLIFASSREFTHRVKSVSMAKFTSQEVDALQRGGNQRARELFLKAWDPQRNKLPDNSNIDKVREFIKNVYVDNIYFLEKSSDRPPRDPQSLRSHEDETRRASSYHSYSQSPPYDFQYEERRYGKHAPALTRKPGSDRGLYEGKLASFLSPTRLSDHAEDLIQDSQIIQFLVEVTLLDLMLCHLALRETLEAPLVKLQEISQANFRSFIKFHIIQMQRPEVMEKEYCIHSSTGKKWYYHWKGGWLYLEQFEITASSGSFGSFDNSSMSFKSVNSLNLREFGSETEQSAKVSLDKSSSFPSVPHSSISKTFDELDLFSAPFAPQNAISTPPSGSNTQLAQSSLAQSVNVVQQFPLSPVVSEPEQSVEISHEKSSSFPSLPQSSASTTFDGLDLFSTPFAPQTLTSTPISGSNTQGPSSLAQSVNVIQQFPISSVPTFTRQQSSQTPQPSPLDLFVGQSQLQPAASSNENASDVVMSNDGGWAMFDMPQNVVPTGTQNSAPATVLSSDGNVLGSFNPFSIDQSSSYIDSAGHEPSALSTRTFGHENLQNVEPIINQTHSWSAFDDSAGGQPIQNVIKSNKHAAVHCASDADKSLGFGVYEALNIDGNVRSPDESEPPSSSLPPHLSMPRNDFPMVAAVAGIHAFATDHKPANPFDLPYDSVMESSNMLPGLHRISVSALTFLICNSAWYMAYLRHFIDFAIINQFWNMSSLQAALPNTQTPPSYVANQSWVFQDSVPSYVPGGVPFDPTSAGSLGFMAGQAPSTQIPNIHAQGPVASIGGNPFA</sequence>
<feature type="region of interest" description="Disordered" evidence="1">
    <location>
        <begin position="610"/>
        <end position="629"/>
    </location>
</feature>
<evidence type="ECO:0000313" key="4">
    <source>
        <dbReference type="Proteomes" id="UP001318860"/>
    </source>
</evidence>
<feature type="domain" description="Arf-GAP" evidence="2">
    <location>
        <begin position="6"/>
        <end position="81"/>
    </location>
</feature>
<feature type="region of interest" description="Disordered" evidence="1">
    <location>
        <begin position="86"/>
        <end position="118"/>
    </location>
</feature>
<proteinExistence type="predicted"/>
<gene>
    <name evidence="3" type="ORF">DH2020_006321</name>
</gene>
<feature type="compositionally biased region" description="Low complexity" evidence="1">
    <location>
        <begin position="619"/>
        <end position="629"/>
    </location>
</feature>
<dbReference type="InterPro" id="IPR001164">
    <property type="entry name" value="ArfGAP_dom"/>
</dbReference>
<protein>
    <recommendedName>
        <fullName evidence="2">Arf-GAP domain-containing protein</fullName>
    </recommendedName>
</protein>
<dbReference type="PANTHER" id="PTHR46085">
    <property type="entry name" value="ARFGAP/RECO-RELATED"/>
    <property type="match status" value="1"/>
</dbReference>
<dbReference type="InterPro" id="IPR037278">
    <property type="entry name" value="ARFGAP/RecO"/>
</dbReference>
<name>A0ABR0XIN3_REHGL</name>
<keyword evidence="4" id="KW-1185">Reference proteome</keyword>
<dbReference type="PANTHER" id="PTHR46085:SF4">
    <property type="entry name" value="ADP-RIBOSYLATION FACTOR GTPASE-ACTIVATING PROTEIN AGD14-RELATED"/>
    <property type="match status" value="1"/>
</dbReference>
<dbReference type="Proteomes" id="UP001318860">
    <property type="component" value="Unassembled WGS sequence"/>
</dbReference>
<comment type="caution">
    <text evidence="3">The sequence shown here is derived from an EMBL/GenBank/DDBJ whole genome shotgun (WGS) entry which is preliminary data.</text>
</comment>
<feature type="compositionally biased region" description="Low complexity" evidence="1">
    <location>
        <begin position="378"/>
        <end position="387"/>
    </location>
</feature>
<dbReference type="Gene3D" id="1.10.220.150">
    <property type="entry name" value="Arf GTPase activating protein"/>
    <property type="match status" value="1"/>
</dbReference>
<dbReference type="SUPFAM" id="SSF57863">
    <property type="entry name" value="ArfGap/RecO-like zinc finger"/>
    <property type="match status" value="1"/>
</dbReference>
<dbReference type="InterPro" id="IPR038508">
    <property type="entry name" value="ArfGAP_dom_sf"/>
</dbReference>